<keyword evidence="1" id="KW-0378">Hydrolase</keyword>
<accession>A0A1M7BCN5</accession>
<reference evidence="1 2" key="1">
    <citation type="submission" date="2016-11" db="EMBL/GenBank/DDBJ databases">
        <authorList>
            <person name="Jaros S."/>
            <person name="Januszkiewicz K."/>
            <person name="Wedrychowicz H."/>
        </authorList>
    </citation>
    <scope>NUCLEOTIDE SEQUENCE [LARGE SCALE GENOMIC DNA]</scope>
    <source>
        <strain evidence="1 2">DSM 15929</strain>
    </source>
</reference>
<dbReference type="PANTHER" id="PTHR22946">
    <property type="entry name" value="DIENELACTONE HYDROLASE DOMAIN-CONTAINING PROTEIN-RELATED"/>
    <property type="match status" value="1"/>
</dbReference>
<dbReference type="InterPro" id="IPR050261">
    <property type="entry name" value="FrsA_esterase"/>
</dbReference>
<proteinExistence type="predicted"/>
<name>A0A1M7BCN5_9FIRM</name>
<dbReference type="RefSeq" id="WP_073279998.1">
    <property type="nucleotide sequence ID" value="NZ_FRAC01000036.1"/>
</dbReference>
<dbReference type="Proteomes" id="UP000184386">
    <property type="component" value="Unassembled WGS sequence"/>
</dbReference>
<dbReference type="SUPFAM" id="SSF53474">
    <property type="entry name" value="alpha/beta-Hydrolases"/>
    <property type="match status" value="1"/>
</dbReference>
<dbReference type="Gene3D" id="1.20.1440.110">
    <property type="entry name" value="acylaminoacyl peptidase"/>
    <property type="match status" value="1"/>
</dbReference>
<dbReference type="InterPro" id="IPR029058">
    <property type="entry name" value="AB_hydrolase_fold"/>
</dbReference>
<dbReference type="AlphaFoldDB" id="A0A1M7BCN5"/>
<gene>
    <name evidence="1" type="ORF">SAMN02745136_05084</name>
</gene>
<keyword evidence="2" id="KW-1185">Reference proteome</keyword>
<dbReference type="PANTHER" id="PTHR22946:SF12">
    <property type="entry name" value="CONIDIAL PIGMENT BIOSYNTHESIS PROTEIN AYG1 (AFU_ORTHOLOGUE AFUA_2G17550)"/>
    <property type="match status" value="1"/>
</dbReference>
<evidence type="ECO:0000313" key="1">
    <source>
        <dbReference type="EMBL" id="SHL52723.1"/>
    </source>
</evidence>
<protein>
    <submittedName>
        <fullName evidence="1">Alpha/beta hydrolase family protein</fullName>
    </submittedName>
</protein>
<organism evidence="1 2">
    <name type="scientific">Anaerocolumna jejuensis DSM 15929</name>
    <dbReference type="NCBI Taxonomy" id="1121322"/>
    <lineage>
        <taxon>Bacteria</taxon>
        <taxon>Bacillati</taxon>
        <taxon>Bacillota</taxon>
        <taxon>Clostridia</taxon>
        <taxon>Lachnospirales</taxon>
        <taxon>Lachnospiraceae</taxon>
        <taxon>Anaerocolumna</taxon>
    </lineage>
</organism>
<sequence>MKLDFLDMDIGTLAFRFVRSLMVAGTGGAEINECLLALERAQDDSDETWVVEWEKIAEKVFHHAEQADKSGQEISARNAYFRASNYYRTAMFSLPPTDERLFKYLTLNRELFHKALKCCASRVEIVGIPFGKSTLPGYYISADPAGAAKRPTLIALNGGDSCNEETFHWMGFTAAERGWNCLTFEGPGQWSALQLNPDLPLHVEWEEELKAAVDYLLQRNDVDPDNICLMGFSLSTMLASRAVAFEKRIRACVLSGGPIVDVNEAYEAVLPPDIQNAAPEVRDSMFAMMEKAEPRLAAFANHYRWVFGIPDATISQLMNAWEPFNIKELSDKIECPVLSIMGEAEIMQTDLVTTVGIMQFISKLRCPFSLKIYGIEEDGWAASHCQMGALSDMTDLVFDWLDNASKDKSGIIKSYTKPDWSLIKKYHDSRELDEILQNIRLHIV</sequence>
<dbReference type="Gene3D" id="3.40.50.1820">
    <property type="entry name" value="alpha/beta hydrolase"/>
    <property type="match status" value="1"/>
</dbReference>
<evidence type="ECO:0000313" key="2">
    <source>
        <dbReference type="Proteomes" id="UP000184386"/>
    </source>
</evidence>
<dbReference type="STRING" id="1121322.SAMN02745136_05084"/>
<dbReference type="GO" id="GO:0016787">
    <property type="term" value="F:hydrolase activity"/>
    <property type="evidence" value="ECO:0007669"/>
    <property type="project" value="UniProtKB-KW"/>
</dbReference>
<dbReference type="EMBL" id="FRAC01000036">
    <property type="protein sequence ID" value="SHL52723.1"/>
    <property type="molecule type" value="Genomic_DNA"/>
</dbReference>